<accession>A0A2P2NFE0</accession>
<dbReference type="AlphaFoldDB" id="A0A2P2NFE0"/>
<reference evidence="1" key="1">
    <citation type="submission" date="2018-02" db="EMBL/GenBank/DDBJ databases">
        <title>Rhizophora mucronata_Transcriptome.</title>
        <authorList>
            <person name="Meera S.P."/>
            <person name="Sreeshan A."/>
            <person name="Augustine A."/>
        </authorList>
    </citation>
    <scope>NUCLEOTIDE SEQUENCE</scope>
    <source>
        <tissue evidence="1">Leaf</tissue>
    </source>
</reference>
<sequence>MEEASWEFLDDFAMTYPEFKLQDKLFVQVGNTDM</sequence>
<evidence type="ECO:0000313" key="1">
    <source>
        <dbReference type="EMBL" id="MBX41182.1"/>
    </source>
</evidence>
<name>A0A2P2NFE0_RHIMU</name>
<dbReference type="EMBL" id="GGEC01060698">
    <property type="protein sequence ID" value="MBX41182.1"/>
    <property type="molecule type" value="Transcribed_RNA"/>
</dbReference>
<proteinExistence type="predicted"/>
<protein>
    <submittedName>
        <fullName evidence="1">Uncharacterized protein</fullName>
    </submittedName>
</protein>
<organism evidence="1">
    <name type="scientific">Rhizophora mucronata</name>
    <name type="common">Asiatic mangrove</name>
    <dbReference type="NCBI Taxonomy" id="61149"/>
    <lineage>
        <taxon>Eukaryota</taxon>
        <taxon>Viridiplantae</taxon>
        <taxon>Streptophyta</taxon>
        <taxon>Embryophyta</taxon>
        <taxon>Tracheophyta</taxon>
        <taxon>Spermatophyta</taxon>
        <taxon>Magnoliopsida</taxon>
        <taxon>eudicotyledons</taxon>
        <taxon>Gunneridae</taxon>
        <taxon>Pentapetalae</taxon>
        <taxon>rosids</taxon>
        <taxon>fabids</taxon>
        <taxon>Malpighiales</taxon>
        <taxon>Rhizophoraceae</taxon>
        <taxon>Rhizophora</taxon>
    </lineage>
</organism>